<accession>A0A4U8T992</accession>
<evidence type="ECO:0000313" key="9">
    <source>
        <dbReference type="Proteomes" id="UP000029733"/>
    </source>
</evidence>
<dbReference type="Proteomes" id="UP000029733">
    <property type="component" value="Unassembled WGS sequence"/>
</dbReference>
<dbReference type="PIRSF" id="PIRSF002854">
    <property type="entry name" value="MetQ"/>
    <property type="match status" value="1"/>
</dbReference>
<keyword evidence="2" id="KW-0732">Signal</keyword>
<reference evidence="8 9" key="1">
    <citation type="journal article" date="2014" name="Genome Announc.">
        <title>Draft genome sequences of eight enterohepatic helicobacter species isolated from both laboratory and wild rodents.</title>
        <authorList>
            <person name="Sheh A."/>
            <person name="Shen Z."/>
            <person name="Fox J.G."/>
        </authorList>
    </citation>
    <scope>NUCLEOTIDE SEQUENCE [LARGE SCALE GENOMIC DNA]</scope>
    <source>
        <strain evidence="8 9">MIT 09-6949</strain>
    </source>
</reference>
<protein>
    <recommendedName>
        <fullName evidence="6">Lipoprotein</fullName>
    </recommendedName>
</protein>
<keyword evidence="9" id="KW-1185">Reference proteome</keyword>
<keyword evidence="5 6" id="KW-0449">Lipoprotein</keyword>
<dbReference type="SUPFAM" id="SSF53850">
    <property type="entry name" value="Periplasmic binding protein-like II"/>
    <property type="match status" value="1"/>
</dbReference>
<dbReference type="Gene3D" id="3.40.190.10">
    <property type="entry name" value="Periplasmic binding protein-like II"/>
    <property type="match status" value="2"/>
</dbReference>
<evidence type="ECO:0000256" key="1">
    <source>
        <dbReference type="ARBA" id="ARBA00004635"/>
    </source>
</evidence>
<comment type="similarity">
    <text evidence="6">Belongs to the nlpA lipoprotein family.</text>
</comment>
<dbReference type="InterPro" id="IPR004872">
    <property type="entry name" value="Lipoprotein_NlpA"/>
</dbReference>
<evidence type="ECO:0000256" key="5">
    <source>
        <dbReference type="ARBA" id="ARBA00023288"/>
    </source>
</evidence>
<comment type="subcellular location">
    <subcellularLocation>
        <location evidence="1">Membrane</location>
        <topology evidence="1">Lipid-anchor</topology>
    </subcellularLocation>
</comment>
<sequence>MKKILALVAFIGMGLALIGCGDDKKSAQADTKDNAQEKVVLKVGATPVPHAEILEFIKPDLAQEGIDLQIVSFTDYVTPNASLNDGSLDANFHQHKPFLDSLKADKGFELESIATIHVEPIGLYSKKYKSIDELPQGASIAIPNDPSNGARALLLLDAKGLIKLKDSSNLAATELDIVENPKEFKIKPMDAALLPRTLDDVDGAVINGNYALQAGLKSSDALILEGAESPYANILVIQSKRLDDANLKKLKNALQSQKVKDFIIEKYQGEIVPAF</sequence>
<evidence type="ECO:0000256" key="2">
    <source>
        <dbReference type="ARBA" id="ARBA00022729"/>
    </source>
</evidence>
<feature type="lipid moiety-binding region" description="S-diacylglycerol cysteine" evidence="7">
    <location>
        <position position="20"/>
    </location>
</feature>
<keyword evidence="3" id="KW-0472">Membrane</keyword>
<dbReference type="OrthoDB" id="9812878at2"/>
<dbReference type="PANTHER" id="PTHR30429:SF0">
    <property type="entry name" value="METHIONINE-BINDING LIPOPROTEIN METQ"/>
    <property type="match status" value="1"/>
</dbReference>
<evidence type="ECO:0000256" key="7">
    <source>
        <dbReference type="PIRSR" id="PIRSR002854-1"/>
    </source>
</evidence>
<dbReference type="STRING" id="1677920.LS71_06615"/>
<dbReference type="Pfam" id="PF03180">
    <property type="entry name" value="Lipoprotein_9"/>
    <property type="match status" value="1"/>
</dbReference>
<keyword evidence="4" id="KW-0564">Palmitate</keyword>
<evidence type="ECO:0000256" key="6">
    <source>
        <dbReference type="PIRNR" id="PIRNR002854"/>
    </source>
</evidence>
<name>A0A4U8T992_9HELI</name>
<proteinExistence type="inferred from homology"/>
<comment type="caution">
    <text evidence="8">The sequence shown here is derived from an EMBL/GenBank/DDBJ whole genome shotgun (WGS) entry which is preliminary data.</text>
</comment>
<evidence type="ECO:0000256" key="4">
    <source>
        <dbReference type="ARBA" id="ARBA00023139"/>
    </source>
</evidence>
<dbReference type="RefSeq" id="WP_034355473.1">
    <property type="nucleotide sequence ID" value="NZ_JRPR02000004.1"/>
</dbReference>
<evidence type="ECO:0000313" key="8">
    <source>
        <dbReference type="EMBL" id="TLD96331.1"/>
    </source>
</evidence>
<evidence type="ECO:0000256" key="3">
    <source>
        <dbReference type="ARBA" id="ARBA00023136"/>
    </source>
</evidence>
<dbReference type="AlphaFoldDB" id="A0A4U8T992"/>
<gene>
    <name evidence="8" type="ORF">LS71_006300</name>
</gene>
<dbReference type="PANTHER" id="PTHR30429">
    <property type="entry name" value="D-METHIONINE-BINDING LIPOPROTEIN METQ"/>
    <property type="match status" value="1"/>
</dbReference>
<dbReference type="PROSITE" id="PS51257">
    <property type="entry name" value="PROKAR_LIPOPROTEIN"/>
    <property type="match status" value="1"/>
</dbReference>
<organism evidence="8 9">
    <name type="scientific">Helicobacter jaachi</name>
    <dbReference type="NCBI Taxonomy" id="1677920"/>
    <lineage>
        <taxon>Bacteria</taxon>
        <taxon>Pseudomonadati</taxon>
        <taxon>Campylobacterota</taxon>
        <taxon>Epsilonproteobacteria</taxon>
        <taxon>Campylobacterales</taxon>
        <taxon>Helicobacteraceae</taxon>
        <taxon>Helicobacter</taxon>
    </lineage>
</organism>
<dbReference type="CDD" id="cd13597">
    <property type="entry name" value="PBP2_lipoprotein_Tp32"/>
    <property type="match status" value="1"/>
</dbReference>
<dbReference type="GO" id="GO:0016020">
    <property type="term" value="C:membrane"/>
    <property type="evidence" value="ECO:0007669"/>
    <property type="project" value="UniProtKB-SubCell"/>
</dbReference>
<dbReference type="EMBL" id="JRPR02000004">
    <property type="protein sequence ID" value="TLD96331.1"/>
    <property type="molecule type" value="Genomic_DNA"/>
</dbReference>